<keyword evidence="3" id="KW-1185">Reference proteome</keyword>
<dbReference type="EMBL" id="JBHLWI010000015">
    <property type="protein sequence ID" value="MFC0262404.1"/>
    <property type="molecule type" value="Genomic_DNA"/>
</dbReference>
<name>A0ABV6FS15_9BACT</name>
<dbReference type="GO" id="GO:0032259">
    <property type="term" value="P:methylation"/>
    <property type="evidence" value="ECO:0007669"/>
    <property type="project" value="UniProtKB-KW"/>
</dbReference>
<reference evidence="2 3" key="1">
    <citation type="submission" date="2024-09" db="EMBL/GenBank/DDBJ databases">
        <authorList>
            <person name="Sun Q."/>
            <person name="Mori K."/>
        </authorList>
    </citation>
    <scope>NUCLEOTIDE SEQUENCE [LARGE SCALE GENOMIC DNA]</scope>
    <source>
        <strain evidence="2 3">CCM 7650</strain>
    </source>
</reference>
<sequence length="223" mass="26241">MKYFKAILASSDKPDSLGYAFRNKRFQIFEQLINQNFPKDKTIKVLDVGGTAYFWQDRDIVRSGRLQITLLNLHAENNLPNGIKSLVGDATDLSQFQDDHFDLVFSNSVIEHLYTWENQQKMAQECMRICKKFFVQTPNKHFFVEAHYAIPFIQYIPKALTYTILTKTRISRLRKWDPRDAKQYLEEIRLINKSEMQKLFPGAKIYKEKMLGMTKSFTAHNLD</sequence>
<dbReference type="Proteomes" id="UP001589797">
    <property type="component" value="Unassembled WGS sequence"/>
</dbReference>
<evidence type="ECO:0000313" key="3">
    <source>
        <dbReference type="Proteomes" id="UP001589797"/>
    </source>
</evidence>
<dbReference type="Pfam" id="PF08241">
    <property type="entry name" value="Methyltransf_11"/>
    <property type="match status" value="1"/>
</dbReference>
<dbReference type="GO" id="GO:0008168">
    <property type="term" value="F:methyltransferase activity"/>
    <property type="evidence" value="ECO:0007669"/>
    <property type="project" value="UniProtKB-KW"/>
</dbReference>
<keyword evidence="2" id="KW-0489">Methyltransferase</keyword>
<dbReference type="CDD" id="cd02440">
    <property type="entry name" value="AdoMet_MTases"/>
    <property type="match status" value="1"/>
</dbReference>
<dbReference type="InterPro" id="IPR029063">
    <property type="entry name" value="SAM-dependent_MTases_sf"/>
</dbReference>
<keyword evidence="2" id="KW-0808">Transferase</keyword>
<organism evidence="2 3">
    <name type="scientific">Fontibacter flavus</name>
    <dbReference type="NCBI Taxonomy" id="654838"/>
    <lineage>
        <taxon>Bacteria</taxon>
        <taxon>Pseudomonadati</taxon>
        <taxon>Bacteroidota</taxon>
        <taxon>Cytophagia</taxon>
        <taxon>Cytophagales</taxon>
        <taxon>Cyclobacteriaceae</taxon>
        <taxon>Fontibacter</taxon>
    </lineage>
</organism>
<protein>
    <submittedName>
        <fullName evidence="2">Class I SAM-dependent methyltransferase</fullName>
        <ecNumber evidence="2">2.1.-.-</ecNumber>
    </submittedName>
</protein>
<dbReference type="Gene3D" id="3.40.50.150">
    <property type="entry name" value="Vaccinia Virus protein VP39"/>
    <property type="match status" value="1"/>
</dbReference>
<comment type="caution">
    <text evidence="2">The sequence shown here is derived from an EMBL/GenBank/DDBJ whole genome shotgun (WGS) entry which is preliminary data.</text>
</comment>
<accession>A0ABV6FS15</accession>
<dbReference type="SUPFAM" id="SSF53335">
    <property type="entry name" value="S-adenosyl-L-methionine-dependent methyltransferases"/>
    <property type="match status" value="1"/>
</dbReference>
<proteinExistence type="predicted"/>
<gene>
    <name evidence="2" type="ORF">ACFFIP_06885</name>
</gene>
<feature type="domain" description="Methyltransferase type 11" evidence="1">
    <location>
        <begin position="79"/>
        <end position="132"/>
    </location>
</feature>
<evidence type="ECO:0000313" key="2">
    <source>
        <dbReference type="EMBL" id="MFC0262404.1"/>
    </source>
</evidence>
<evidence type="ECO:0000259" key="1">
    <source>
        <dbReference type="Pfam" id="PF08241"/>
    </source>
</evidence>
<dbReference type="InterPro" id="IPR013216">
    <property type="entry name" value="Methyltransf_11"/>
</dbReference>
<dbReference type="EC" id="2.1.-.-" evidence="2"/>
<dbReference type="RefSeq" id="WP_382386846.1">
    <property type="nucleotide sequence ID" value="NZ_JBHLWI010000015.1"/>
</dbReference>